<dbReference type="Pfam" id="PF07505">
    <property type="entry name" value="DUF5131"/>
    <property type="match status" value="1"/>
</dbReference>
<dbReference type="Proteomes" id="UP001609219">
    <property type="component" value="Unassembled WGS sequence"/>
</dbReference>
<evidence type="ECO:0000313" key="3">
    <source>
        <dbReference type="Proteomes" id="UP001609176"/>
    </source>
</evidence>
<protein>
    <submittedName>
        <fullName evidence="1">DUF5131 family protein</fullName>
    </submittedName>
</protein>
<evidence type="ECO:0000313" key="4">
    <source>
        <dbReference type="Proteomes" id="UP001609219"/>
    </source>
</evidence>
<evidence type="ECO:0000313" key="1">
    <source>
        <dbReference type="EMBL" id="MFH5231908.1"/>
    </source>
</evidence>
<dbReference type="RefSeq" id="WP_395124266.1">
    <property type="nucleotide sequence ID" value="NZ_JBIMSN010000126.1"/>
</dbReference>
<sequence length="351" mass="39228">MGKTSIEWTDVTWNPTTGCTKVSPGCDHCYAETLAERFRGTPGHYYENGFDVQLRPDKLEEPLRWKKPRRVFVNSMSDLFHKDIPDEYIAQVFAVMAVASQHTFQVLTKRHARMRSLLSSDTFIDEVFAASVEFGGESDWATSDWPLPNVWLGVSAENQQWADARIPVLLDTPAAVRFVSAEPLLGPINLCNCYPGGVSPSTYEGPQEHCNVHGRAPLAWLIVGGESGRGARPMHPDWARSIRDQCESAGVAFLFKQWGEWEQDVTRYITGNPVTMGQEYTVLNVPRKPNSRQTALHATGTTALNPDNPFDPFAAGHQGWTVMRRVGKKAAGRELDGRTWDEFPHNGNEVV</sequence>
<evidence type="ECO:0000313" key="2">
    <source>
        <dbReference type="EMBL" id="MFH5242257.1"/>
    </source>
</evidence>
<comment type="caution">
    <text evidence="1">The sequence shown here is derived from an EMBL/GenBank/DDBJ whole genome shotgun (WGS) entry which is preliminary data.</text>
</comment>
<reference evidence="3 4" key="1">
    <citation type="submission" date="2024-10" db="EMBL/GenBank/DDBJ databases">
        <authorList>
            <person name="Riesco R."/>
        </authorList>
    </citation>
    <scope>NUCLEOTIDE SEQUENCE [LARGE SCALE GENOMIC DNA]</scope>
    <source>
        <strain evidence="2 3">NCIMB 15448</strain>
        <strain evidence="1 4">NCIMB 15450</strain>
    </source>
</reference>
<dbReference type="EMBL" id="JBIMSN010000126">
    <property type="protein sequence ID" value="MFH5231908.1"/>
    <property type="molecule type" value="Genomic_DNA"/>
</dbReference>
<proteinExistence type="predicted"/>
<dbReference type="InterPro" id="IPR011101">
    <property type="entry name" value="DUF5131"/>
</dbReference>
<dbReference type="EMBL" id="JBIMSP010000012">
    <property type="protein sequence ID" value="MFH5242257.1"/>
    <property type="molecule type" value="Genomic_DNA"/>
</dbReference>
<dbReference type="Proteomes" id="UP001609176">
    <property type="component" value="Unassembled WGS sequence"/>
</dbReference>
<accession>A0ABW7KC69</accession>
<organism evidence="1 4">
    <name type="scientific">Antrihabitans spumae</name>
    <dbReference type="NCBI Taxonomy" id="3373370"/>
    <lineage>
        <taxon>Bacteria</taxon>
        <taxon>Bacillati</taxon>
        <taxon>Actinomycetota</taxon>
        <taxon>Actinomycetes</taxon>
        <taxon>Mycobacteriales</taxon>
        <taxon>Nocardiaceae</taxon>
        <taxon>Antrihabitans</taxon>
    </lineage>
</organism>
<keyword evidence="4" id="KW-1185">Reference proteome</keyword>
<gene>
    <name evidence="2" type="ORF">ACHIPV_10220</name>
    <name evidence="1" type="ORF">ACHIRB_25545</name>
</gene>
<name>A0ABW7KC69_9NOCA</name>